<dbReference type="Gene3D" id="1.10.287.90">
    <property type="match status" value="1"/>
</dbReference>
<dbReference type="OrthoDB" id="9781261at2"/>
<evidence type="ECO:0000256" key="11">
    <source>
        <dbReference type="ARBA" id="ARBA00023004"/>
    </source>
</evidence>
<dbReference type="PANTHER" id="PTHR22888">
    <property type="entry name" value="CYTOCHROME C OXIDASE, SUBUNIT II"/>
    <property type="match status" value="1"/>
</dbReference>
<evidence type="ECO:0000256" key="15">
    <source>
        <dbReference type="PROSITE-ProRule" id="PRU00433"/>
    </source>
</evidence>
<evidence type="ECO:0000259" key="21">
    <source>
        <dbReference type="PROSITE" id="PS51007"/>
    </source>
</evidence>
<feature type="domain" description="Cytochrome c" evidence="21">
    <location>
        <begin position="252"/>
        <end position="343"/>
    </location>
</feature>
<feature type="transmembrane region" description="Helical" evidence="18">
    <location>
        <begin position="92"/>
        <end position="112"/>
    </location>
</feature>
<comment type="similarity">
    <text evidence="2 16">Belongs to the cytochrome c oxidase subunit 2 family.</text>
</comment>
<keyword evidence="11 15" id="KW-0408">Iron</keyword>
<evidence type="ECO:0000256" key="9">
    <source>
        <dbReference type="ARBA" id="ARBA00022982"/>
    </source>
</evidence>
<feature type="transmembrane region" description="Helical" evidence="18">
    <location>
        <begin position="49"/>
        <end position="71"/>
    </location>
</feature>
<dbReference type="InterPro" id="IPR009056">
    <property type="entry name" value="Cyt_c-like_dom"/>
</dbReference>
<evidence type="ECO:0000256" key="14">
    <source>
        <dbReference type="ARBA" id="ARBA00024688"/>
    </source>
</evidence>
<accession>A0A399DRT1</accession>
<comment type="catalytic activity">
    <reaction evidence="17">
        <text>4 Fe(II)-[cytochrome c] + O2 + 8 H(+)(in) = 4 Fe(III)-[cytochrome c] + 2 H2O + 4 H(+)(out)</text>
        <dbReference type="Rhea" id="RHEA:11436"/>
        <dbReference type="Rhea" id="RHEA-COMP:10350"/>
        <dbReference type="Rhea" id="RHEA-COMP:14399"/>
        <dbReference type="ChEBI" id="CHEBI:15377"/>
        <dbReference type="ChEBI" id="CHEBI:15378"/>
        <dbReference type="ChEBI" id="CHEBI:15379"/>
        <dbReference type="ChEBI" id="CHEBI:29033"/>
        <dbReference type="ChEBI" id="CHEBI:29034"/>
        <dbReference type="EC" id="7.1.1.9"/>
    </reaction>
</comment>
<dbReference type="GO" id="GO:0005507">
    <property type="term" value="F:copper ion binding"/>
    <property type="evidence" value="ECO:0007669"/>
    <property type="project" value="InterPro"/>
</dbReference>
<keyword evidence="6 16" id="KW-0812">Transmembrane</keyword>
<evidence type="ECO:0000256" key="8">
    <source>
        <dbReference type="ARBA" id="ARBA00022967"/>
    </source>
</evidence>
<name>A0A399DRT1_9DEIN</name>
<keyword evidence="12 17" id="KW-0186">Copper</keyword>
<dbReference type="Pfam" id="PF00034">
    <property type="entry name" value="Cytochrom_C"/>
    <property type="match status" value="1"/>
</dbReference>
<proteinExistence type="inferred from homology"/>
<dbReference type="EMBL" id="QWKX01000092">
    <property type="protein sequence ID" value="RIH74806.1"/>
    <property type="molecule type" value="Genomic_DNA"/>
</dbReference>
<evidence type="ECO:0000256" key="1">
    <source>
        <dbReference type="ARBA" id="ARBA00004141"/>
    </source>
</evidence>
<dbReference type="InterPro" id="IPR045187">
    <property type="entry name" value="CcO_II"/>
</dbReference>
<evidence type="ECO:0000256" key="2">
    <source>
        <dbReference type="ARBA" id="ARBA00007866"/>
    </source>
</evidence>
<keyword evidence="13 18" id="KW-0472">Membrane</keyword>
<dbReference type="EC" id="7.1.1.9" evidence="17"/>
<organism evidence="22 23">
    <name type="scientific">Meiothermus taiwanensis</name>
    <dbReference type="NCBI Taxonomy" id="172827"/>
    <lineage>
        <taxon>Bacteria</taxon>
        <taxon>Thermotogati</taxon>
        <taxon>Deinococcota</taxon>
        <taxon>Deinococci</taxon>
        <taxon>Thermales</taxon>
        <taxon>Thermaceae</taxon>
        <taxon>Meiothermus</taxon>
    </lineage>
</organism>
<keyword evidence="9 16" id="KW-0249">Electron transport</keyword>
<evidence type="ECO:0000313" key="23">
    <source>
        <dbReference type="Proteomes" id="UP000266089"/>
    </source>
</evidence>
<dbReference type="Pfam" id="PF00116">
    <property type="entry name" value="COX2"/>
    <property type="match status" value="1"/>
</dbReference>
<sequence>MLQRSLGLIVLLMLGLVLAAEPGQAGGHTLNILDRDASAFNREVRGLLVWVMGFAALVFVVVTGALVYVTVKFRRTGKETGEPEQMHGNDRLEVAWTVIPTVIVLIIFGLTAQSMFKLDRPTPGAMVVEVRGWQFWWDFHYKDYGVRNSNELILPVGKPVRFEITGGDGTNYDVIHSFRITSMVGARDVIPGVVTHIEVTPEKIGTYYGQCVELCGASHANMRFRVKVVSQEEFDRWIEGARAFQAATPTDPTLVRGQELYKQQCAACHAIKGVSQGAPNNPDLTFFGNRTTVGAGMWPNVPEYLEPWIKNSPGMKPGVKMPAFPNLSDEDVKAIAAYLMSHKVEGLDFSKLEKF</sequence>
<dbReference type="GO" id="GO:0042773">
    <property type="term" value="P:ATP synthesis coupled electron transport"/>
    <property type="evidence" value="ECO:0007669"/>
    <property type="project" value="TreeGrafter"/>
</dbReference>
<dbReference type="SUPFAM" id="SSF46626">
    <property type="entry name" value="Cytochrome c"/>
    <property type="match status" value="1"/>
</dbReference>
<evidence type="ECO:0000259" key="20">
    <source>
        <dbReference type="PROSITE" id="PS50999"/>
    </source>
</evidence>
<evidence type="ECO:0000256" key="16">
    <source>
        <dbReference type="RuleBase" id="RU000456"/>
    </source>
</evidence>
<keyword evidence="7 15" id="KW-0479">Metal-binding</keyword>
<evidence type="ECO:0000256" key="3">
    <source>
        <dbReference type="ARBA" id="ARBA00022448"/>
    </source>
</evidence>
<comment type="cofactor">
    <cofactor evidence="17">
        <name>Cu cation</name>
        <dbReference type="ChEBI" id="CHEBI:23378"/>
    </cofactor>
    <text evidence="17">Binds a copper A center.</text>
</comment>
<keyword evidence="5 16" id="KW-0679">Respiratory chain</keyword>
<dbReference type="AlphaFoldDB" id="A0A399DRT1"/>
<evidence type="ECO:0000256" key="6">
    <source>
        <dbReference type="ARBA" id="ARBA00022692"/>
    </source>
</evidence>
<comment type="subcellular location">
    <subcellularLocation>
        <location evidence="16">Cell membrane</location>
        <topology evidence="16">Multi-pass membrane protein</topology>
    </subcellularLocation>
    <subcellularLocation>
        <location evidence="1">Membrane</location>
        <topology evidence="1">Multi-pass membrane protein</topology>
    </subcellularLocation>
</comment>
<dbReference type="Pfam" id="PF02790">
    <property type="entry name" value="COX2_TM"/>
    <property type="match status" value="1"/>
</dbReference>
<keyword evidence="4 15" id="KW-0349">Heme</keyword>
<evidence type="ECO:0000256" key="17">
    <source>
        <dbReference type="RuleBase" id="RU004024"/>
    </source>
</evidence>
<reference evidence="22 23" key="1">
    <citation type="submission" date="2018-08" db="EMBL/GenBank/DDBJ databases">
        <title>Meiothermus cateniformans JCM 15151 genome sequencing project.</title>
        <authorList>
            <person name="Da Costa M.S."/>
            <person name="Albuquerque L."/>
            <person name="Raposo P."/>
            <person name="Froufe H.J.C."/>
            <person name="Barroso C.S."/>
            <person name="Egas C."/>
        </authorList>
    </citation>
    <scope>NUCLEOTIDE SEQUENCE [LARGE SCALE GENOMIC DNA]</scope>
    <source>
        <strain evidence="22 23">JCM 15151</strain>
    </source>
</reference>
<feature type="domain" description="Cytochrome oxidase subunit II transmembrane region profile" evidence="20">
    <location>
        <begin position="24"/>
        <end position="122"/>
    </location>
</feature>
<dbReference type="PROSITE" id="PS00078">
    <property type="entry name" value="COX2"/>
    <property type="match status" value="1"/>
</dbReference>
<dbReference type="Gene3D" id="2.60.40.420">
    <property type="entry name" value="Cupredoxins - blue copper proteins"/>
    <property type="match status" value="1"/>
</dbReference>
<evidence type="ECO:0000256" key="18">
    <source>
        <dbReference type="SAM" id="Phobius"/>
    </source>
</evidence>
<dbReference type="InterPro" id="IPR001505">
    <property type="entry name" value="Copper_CuA"/>
</dbReference>
<gene>
    <name evidence="22" type="primary">ctaC</name>
    <name evidence="22" type="ORF">Mcate_02543</name>
</gene>
<evidence type="ECO:0000259" key="19">
    <source>
        <dbReference type="PROSITE" id="PS50857"/>
    </source>
</evidence>
<dbReference type="SUPFAM" id="SSF49503">
    <property type="entry name" value="Cupredoxins"/>
    <property type="match status" value="1"/>
</dbReference>
<protein>
    <recommendedName>
        <fullName evidence="17">Cytochrome c oxidase subunit 2</fullName>
        <ecNumber evidence="17">7.1.1.9</ecNumber>
    </recommendedName>
</protein>
<keyword evidence="22" id="KW-0560">Oxidoreductase</keyword>
<dbReference type="InterPro" id="IPR014222">
    <property type="entry name" value="Cyt_c_oxidase_su2"/>
</dbReference>
<dbReference type="InterPro" id="IPR011759">
    <property type="entry name" value="Cyt_c_oxidase_su2_TM_dom"/>
</dbReference>
<comment type="caution">
    <text evidence="22">The sequence shown here is derived from an EMBL/GenBank/DDBJ whole genome shotgun (WGS) entry which is preliminary data.</text>
</comment>
<dbReference type="SUPFAM" id="SSF81464">
    <property type="entry name" value="Cytochrome c oxidase subunit II-like, transmembrane region"/>
    <property type="match status" value="1"/>
</dbReference>
<evidence type="ECO:0000256" key="12">
    <source>
        <dbReference type="ARBA" id="ARBA00023008"/>
    </source>
</evidence>
<dbReference type="GO" id="GO:0020037">
    <property type="term" value="F:heme binding"/>
    <property type="evidence" value="ECO:0007669"/>
    <property type="project" value="InterPro"/>
</dbReference>
<keyword evidence="3 16" id="KW-0813">Transport</keyword>
<feature type="domain" description="Cytochrome oxidase subunit II copper A binding" evidence="19">
    <location>
        <begin position="123"/>
        <end position="240"/>
    </location>
</feature>
<dbReference type="PROSITE" id="PS51007">
    <property type="entry name" value="CYTC"/>
    <property type="match status" value="1"/>
</dbReference>
<dbReference type="InterPro" id="IPR008972">
    <property type="entry name" value="Cupredoxin"/>
</dbReference>
<evidence type="ECO:0000256" key="5">
    <source>
        <dbReference type="ARBA" id="ARBA00022660"/>
    </source>
</evidence>
<evidence type="ECO:0000256" key="13">
    <source>
        <dbReference type="ARBA" id="ARBA00023136"/>
    </source>
</evidence>
<dbReference type="PROSITE" id="PS50857">
    <property type="entry name" value="COX2_CUA"/>
    <property type="match status" value="1"/>
</dbReference>
<evidence type="ECO:0000256" key="4">
    <source>
        <dbReference type="ARBA" id="ARBA00022617"/>
    </source>
</evidence>
<dbReference type="PROSITE" id="PS50999">
    <property type="entry name" value="COX2_TM"/>
    <property type="match status" value="1"/>
</dbReference>
<dbReference type="Proteomes" id="UP000266089">
    <property type="component" value="Unassembled WGS sequence"/>
</dbReference>
<dbReference type="GO" id="GO:0016491">
    <property type="term" value="F:oxidoreductase activity"/>
    <property type="evidence" value="ECO:0007669"/>
    <property type="project" value="UniProtKB-KW"/>
</dbReference>
<dbReference type="PANTHER" id="PTHR22888:SF9">
    <property type="entry name" value="CYTOCHROME C OXIDASE SUBUNIT 2"/>
    <property type="match status" value="1"/>
</dbReference>
<evidence type="ECO:0000313" key="22">
    <source>
        <dbReference type="EMBL" id="RIH74806.1"/>
    </source>
</evidence>
<dbReference type="InterPro" id="IPR002429">
    <property type="entry name" value="CcO_II-like_C"/>
</dbReference>
<dbReference type="GO" id="GO:0004129">
    <property type="term" value="F:cytochrome-c oxidase activity"/>
    <property type="evidence" value="ECO:0007669"/>
    <property type="project" value="UniProtKB-EC"/>
</dbReference>
<dbReference type="GO" id="GO:0005886">
    <property type="term" value="C:plasma membrane"/>
    <property type="evidence" value="ECO:0007669"/>
    <property type="project" value="UniProtKB-SubCell"/>
</dbReference>
<keyword evidence="10 18" id="KW-1133">Transmembrane helix</keyword>
<evidence type="ECO:0000256" key="7">
    <source>
        <dbReference type="ARBA" id="ARBA00022723"/>
    </source>
</evidence>
<evidence type="ECO:0000256" key="10">
    <source>
        <dbReference type="ARBA" id="ARBA00022989"/>
    </source>
</evidence>
<dbReference type="NCBIfam" id="TIGR02866">
    <property type="entry name" value="CoxB"/>
    <property type="match status" value="1"/>
</dbReference>
<dbReference type="InterPro" id="IPR036257">
    <property type="entry name" value="Cyt_c_oxidase_su2_TM_sf"/>
</dbReference>
<comment type="function">
    <text evidence="14 17">Subunits I and II form the functional core of the enzyme complex. Electrons originating in cytochrome c are transferred via heme a and Cu(A) to the binuclear center formed by heme a3 and Cu(B).</text>
</comment>
<keyword evidence="8" id="KW-1278">Translocase</keyword>
<dbReference type="RefSeq" id="WP_119361803.1">
    <property type="nucleotide sequence ID" value="NZ_JBHSXZ010000061.1"/>
</dbReference>
<dbReference type="InterPro" id="IPR036909">
    <property type="entry name" value="Cyt_c-like_dom_sf"/>
</dbReference>
<dbReference type="PRINTS" id="PR01166">
    <property type="entry name" value="CYCOXIDASEII"/>
</dbReference>